<gene>
    <name evidence="2" type="ORF">SAY87_011277</name>
</gene>
<keyword evidence="3" id="KW-1185">Reference proteome</keyword>
<proteinExistence type="predicted"/>
<dbReference type="AlphaFoldDB" id="A0AAN7GFC1"/>
<protein>
    <submittedName>
        <fullName evidence="2">Uncharacterized protein</fullName>
    </submittedName>
</protein>
<reference evidence="2 3" key="1">
    <citation type="journal article" date="2023" name="Hortic Res">
        <title>Pangenome of water caltrop reveals structural variations and asymmetric subgenome divergence after allopolyploidization.</title>
        <authorList>
            <person name="Zhang X."/>
            <person name="Chen Y."/>
            <person name="Wang L."/>
            <person name="Yuan Y."/>
            <person name="Fang M."/>
            <person name="Shi L."/>
            <person name="Lu R."/>
            <person name="Comes H.P."/>
            <person name="Ma Y."/>
            <person name="Chen Y."/>
            <person name="Huang G."/>
            <person name="Zhou Y."/>
            <person name="Zheng Z."/>
            <person name="Qiu Y."/>
        </authorList>
    </citation>
    <scope>NUCLEOTIDE SEQUENCE [LARGE SCALE GENOMIC DNA]</scope>
    <source>
        <tissue evidence="2">Roots</tissue>
    </source>
</reference>
<dbReference type="EMBL" id="JAXIOK010000022">
    <property type="protein sequence ID" value="KAK4744965.1"/>
    <property type="molecule type" value="Genomic_DNA"/>
</dbReference>
<accession>A0AAN7GFC1</accession>
<feature type="chain" id="PRO_5042812036" evidence="1">
    <location>
        <begin position="23"/>
        <end position="81"/>
    </location>
</feature>
<name>A0AAN7GFC1_9MYRT</name>
<evidence type="ECO:0000313" key="3">
    <source>
        <dbReference type="Proteomes" id="UP001345219"/>
    </source>
</evidence>
<comment type="caution">
    <text evidence="2">The sequence shown here is derived from an EMBL/GenBank/DDBJ whole genome shotgun (WGS) entry which is preliminary data.</text>
</comment>
<evidence type="ECO:0000313" key="2">
    <source>
        <dbReference type="EMBL" id="KAK4744965.1"/>
    </source>
</evidence>
<evidence type="ECO:0000256" key="1">
    <source>
        <dbReference type="SAM" id="SignalP"/>
    </source>
</evidence>
<sequence>MATRFLLVSLLIFALSAVGTWATVTYTAVNNAWNTPGGRRFNRELGVPYTEGTLASSTHFVWQIFNQASPADRRNVHQRYN</sequence>
<dbReference type="Pfam" id="PF04450">
    <property type="entry name" value="BSP"/>
    <property type="match status" value="1"/>
</dbReference>
<keyword evidence="1" id="KW-0732">Signal</keyword>
<dbReference type="InterPro" id="IPR007541">
    <property type="entry name" value="Uncharacterised_BSP"/>
</dbReference>
<dbReference type="Proteomes" id="UP001345219">
    <property type="component" value="Chromosome 9"/>
</dbReference>
<organism evidence="2 3">
    <name type="scientific">Trapa incisa</name>
    <dbReference type="NCBI Taxonomy" id="236973"/>
    <lineage>
        <taxon>Eukaryota</taxon>
        <taxon>Viridiplantae</taxon>
        <taxon>Streptophyta</taxon>
        <taxon>Embryophyta</taxon>
        <taxon>Tracheophyta</taxon>
        <taxon>Spermatophyta</taxon>
        <taxon>Magnoliopsida</taxon>
        <taxon>eudicotyledons</taxon>
        <taxon>Gunneridae</taxon>
        <taxon>Pentapetalae</taxon>
        <taxon>rosids</taxon>
        <taxon>malvids</taxon>
        <taxon>Myrtales</taxon>
        <taxon>Lythraceae</taxon>
        <taxon>Trapa</taxon>
    </lineage>
</organism>
<feature type="signal peptide" evidence="1">
    <location>
        <begin position="1"/>
        <end position="22"/>
    </location>
</feature>